<evidence type="ECO:0008006" key="4">
    <source>
        <dbReference type="Google" id="ProtNLM"/>
    </source>
</evidence>
<dbReference type="InterPro" id="IPR024079">
    <property type="entry name" value="MetalloPept_cat_dom_sf"/>
</dbReference>
<dbReference type="Proteomes" id="UP001230504">
    <property type="component" value="Unassembled WGS sequence"/>
</dbReference>
<dbReference type="EMBL" id="JAHLJV010000119">
    <property type="protein sequence ID" value="KAK1569911.1"/>
    <property type="molecule type" value="Genomic_DNA"/>
</dbReference>
<evidence type="ECO:0000313" key="2">
    <source>
        <dbReference type="EMBL" id="KAK1569911.1"/>
    </source>
</evidence>
<comment type="caution">
    <text evidence="2">The sequence shown here is derived from an EMBL/GenBank/DDBJ whole genome shotgun (WGS) entry which is preliminary data.</text>
</comment>
<feature type="chain" id="PRO_5042124788" description="Lysine-specific metallo-endopeptidase domain-containing protein" evidence="1">
    <location>
        <begin position="20"/>
        <end position="288"/>
    </location>
</feature>
<dbReference type="AlphaFoldDB" id="A0AAD8UY91"/>
<proteinExistence type="predicted"/>
<sequence length="288" mass="31650">MCQLQPLFFLWSLFTLAVAASFSKVHHHLHLGRDFNDKYDAAYFIGQGQWACSPAALSALKPAIADAQRLAQAAIDVLEVAGSETSDTYENWFELLGNANPRTLTELLNEHFKPAMTHFLFPSKLAGIAFDNGEIIYKVLPQDRPPSLDSLVYACPPLTQTSGDICDPETNAATVSQFIQNADGSIQPTGPTILALCPKFFQSTTTIDQMVQAWKTELTIEPQSQGFILLHELQHMRKATSPSPKADDLSINSCAALPAADKIRNAQNYPLFALDALTFPERAKPQSQ</sequence>
<organism evidence="2 3">
    <name type="scientific">Colletotrichum navitas</name>
    <dbReference type="NCBI Taxonomy" id="681940"/>
    <lineage>
        <taxon>Eukaryota</taxon>
        <taxon>Fungi</taxon>
        <taxon>Dikarya</taxon>
        <taxon>Ascomycota</taxon>
        <taxon>Pezizomycotina</taxon>
        <taxon>Sordariomycetes</taxon>
        <taxon>Hypocreomycetidae</taxon>
        <taxon>Glomerellales</taxon>
        <taxon>Glomerellaceae</taxon>
        <taxon>Colletotrichum</taxon>
        <taxon>Colletotrichum graminicola species complex</taxon>
    </lineage>
</organism>
<keyword evidence="3" id="KW-1185">Reference proteome</keyword>
<name>A0AAD8UY91_9PEZI</name>
<feature type="non-terminal residue" evidence="2">
    <location>
        <position position="1"/>
    </location>
</feature>
<gene>
    <name evidence="2" type="ORF">LY79DRAFT_527850</name>
</gene>
<protein>
    <recommendedName>
        <fullName evidence="4">Lysine-specific metallo-endopeptidase domain-containing protein</fullName>
    </recommendedName>
</protein>
<dbReference type="GO" id="GO:0008237">
    <property type="term" value="F:metallopeptidase activity"/>
    <property type="evidence" value="ECO:0007669"/>
    <property type="project" value="InterPro"/>
</dbReference>
<evidence type="ECO:0000256" key="1">
    <source>
        <dbReference type="SAM" id="SignalP"/>
    </source>
</evidence>
<keyword evidence="1" id="KW-0732">Signal</keyword>
<evidence type="ECO:0000313" key="3">
    <source>
        <dbReference type="Proteomes" id="UP001230504"/>
    </source>
</evidence>
<accession>A0AAD8UY91</accession>
<dbReference type="SUPFAM" id="SSF55486">
    <property type="entry name" value="Metalloproteases ('zincins'), catalytic domain"/>
    <property type="match status" value="1"/>
</dbReference>
<reference evidence="2" key="1">
    <citation type="submission" date="2021-06" db="EMBL/GenBank/DDBJ databases">
        <title>Comparative genomics, transcriptomics and evolutionary studies reveal genomic signatures of adaptation to plant cell wall in hemibiotrophic fungi.</title>
        <authorList>
            <consortium name="DOE Joint Genome Institute"/>
            <person name="Baroncelli R."/>
            <person name="Diaz J.F."/>
            <person name="Benocci T."/>
            <person name="Peng M."/>
            <person name="Battaglia E."/>
            <person name="Haridas S."/>
            <person name="Andreopoulos W."/>
            <person name="Labutti K."/>
            <person name="Pangilinan J."/>
            <person name="Floch G.L."/>
            <person name="Makela M.R."/>
            <person name="Henrissat B."/>
            <person name="Grigoriev I.V."/>
            <person name="Crouch J.A."/>
            <person name="De Vries R.P."/>
            <person name="Sukno S.A."/>
            <person name="Thon M.R."/>
        </authorList>
    </citation>
    <scope>NUCLEOTIDE SEQUENCE</scope>
    <source>
        <strain evidence="2">CBS 125086</strain>
    </source>
</reference>
<dbReference type="GeneID" id="85440209"/>
<feature type="signal peptide" evidence="1">
    <location>
        <begin position="1"/>
        <end position="19"/>
    </location>
</feature>
<dbReference type="Gene3D" id="3.40.390.10">
    <property type="entry name" value="Collagenase (Catalytic Domain)"/>
    <property type="match status" value="1"/>
</dbReference>
<dbReference type="RefSeq" id="XP_060408102.1">
    <property type="nucleotide sequence ID" value="XM_060555969.1"/>
</dbReference>